<dbReference type="Proteomes" id="UP000521017">
    <property type="component" value="Unassembled WGS sequence"/>
</dbReference>
<comment type="caution">
    <text evidence="3">The sequence shown here is derived from an EMBL/GenBank/DDBJ whole genome shotgun (WGS) entry which is preliminary data.</text>
</comment>
<sequence length="156" mass="18145">MLYNDPQDGTRVVRITNESFFKYLKTYLDQGKKIVFTVSGDSMYPFLKSGSRILLKSIELNDVKKGRVVLAEINGQFILHRIVAVSASEITLAGDGNLIQNETVEIKNIWAVVTEVLDRRWNRNIQSPFQLFLAFVWYIIRPVRLLFFKLWSLFKL</sequence>
<dbReference type="Gene3D" id="2.10.109.10">
    <property type="entry name" value="Umud Fragment, subunit A"/>
    <property type="match status" value="1"/>
</dbReference>
<dbReference type="SUPFAM" id="SSF51306">
    <property type="entry name" value="LexA/Signal peptidase"/>
    <property type="match status" value="1"/>
</dbReference>
<gene>
    <name evidence="3" type="ORF">HDF25_003125</name>
</gene>
<reference evidence="3 4" key="1">
    <citation type="submission" date="2020-08" db="EMBL/GenBank/DDBJ databases">
        <title>Genomic Encyclopedia of Type Strains, Phase IV (KMG-V): Genome sequencing to study the core and pangenomes of soil and plant-associated prokaryotes.</title>
        <authorList>
            <person name="Whitman W."/>
        </authorList>
    </citation>
    <scope>NUCLEOTIDE SEQUENCE [LARGE SCALE GENOMIC DNA]</scope>
    <source>
        <strain evidence="3 4">M2T3</strain>
    </source>
</reference>
<evidence type="ECO:0000256" key="1">
    <source>
        <dbReference type="SAM" id="Phobius"/>
    </source>
</evidence>
<accession>A0A7X0J5Y3</accession>
<dbReference type="RefSeq" id="WP_184626263.1">
    <property type="nucleotide sequence ID" value="NZ_JACHCC010000008.1"/>
</dbReference>
<feature type="domain" description="Peptidase S24/S26A/S26B/S26C" evidence="2">
    <location>
        <begin position="18"/>
        <end position="106"/>
    </location>
</feature>
<dbReference type="Pfam" id="PF00717">
    <property type="entry name" value="Peptidase_S24"/>
    <property type="match status" value="1"/>
</dbReference>
<evidence type="ECO:0000313" key="4">
    <source>
        <dbReference type="Proteomes" id="UP000521017"/>
    </source>
</evidence>
<dbReference type="InterPro" id="IPR015927">
    <property type="entry name" value="Peptidase_S24_S26A/B/C"/>
</dbReference>
<organism evidence="3 4">
    <name type="scientific">Pedobacter cryoconitis</name>
    <dbReference type="NCBI Taxonomy" id="188932"/>
    <lineage>
        <taxon>Bacteria</taxon>
        <taxon>Pseudomonadati</taxon>
        <taxon>Bacteroidota</taxon>
        <taxon>Sphingobacteriia</taxon>
        <taxon>Sphingobacteriales</taxon>
        <taxon>Sphingobacteriaceae</taxon>
        <taxon>Pedobacter</taxon>
    </lineage>
</organism>
<evidence type="ECO:0000313" key="3">
    <source>
        <dbReference type="EMBL" id="MBB6500962.1"/>
    </source>
</evidence>
<name>A0A7X0J5Y3_9SPHI</name>
<dbReference type="EMBL" id="JACHCC010000008">
    <property type="protein sequence ID" value="MBB6500962.1"/>
    <property type="molecule type" value="Genomic_DNA"/>
</dbReference>
<dbReference type="CDD" id="cd06462">
    <property type="entry name" value="Peptidase_S24_S26"/>
    <property type="match status" value="1"/>
</dbReference>
<proteinExistence type="predicted"/>
<keyword evidence="1" id="KW-0812">Transmembrane</keyword>
<evidence type="ECO:0000259" key="2">
    <source>
        <dbReference type="Pfam" id="PF00717"/>
    </source>
</evidence>
<dbReference type="AlphaFoldDB" id="A0A7X0J5Y3"/>
<keyword evidence="1" id="KW-1133">Transmembrane helix</keyword>
<keyword evidence="1" id="KW-0472">Membrane</keyword>
<dbReference type="InterPro" id="IPR036286">
    <property type="entry name" value="LexA/Signal_pep-like_sf"/>
</dbReference>
<feature type="transmembrane region" description="Helical" evidence="1">
    <location>
        <begin position="129"/>
        <end position="151"/>
    </location>
</feature>
<protein>
    <submittedName>
        <fullName evidence="3">Phage repressor protein C with HTH and peptisase S24 domain</fullName>
    </submittedName>
</protein>